<dbReference type="InterPro" id="IPR036249">
    <property type="entry name" value="Thioredoxin-like_sf"/>
</dbReference>
<gene>
    <name evidence="5" type="primary">arsC</name>
    <name evidence="5" type="ORF">THMIRHAM_11570</name>
</gene>
<comment type="similarity">
    <text evidence="1 3 4">Belongs to the ArsC family.</text>
</comment>
<reference evidence="5" key="1">
    <citation type="journal article" date="2022" name="Arch. Microbiol.">
        <title>Thiomicrorhabdus immobilis sp. nov., a mesophilic sulfur-oxidizing bacterium isolated from sediment of a brackish lake in northern Japan.</title>
        <authorList>
            <person name="Kojima H."/>
            <person name="Mochizuki J."/>
            <person name="Kanda M."/>
            <person name="Watanabe T."/>
            <person name="Fukui M."/>
        </authorList>
    </citation>
    <scope>NUCLEOTIDE SEQUENCE</scope>
    <source>
        <strain evidence="5">Am19</strain>
    </source>
</reference>
<evidence type="ECO:0000256" key="3">
    <source>
        <dbReference type="PROSITE-ProRule" id="PRU01282"/>
    </source>
</evidence>
<accession>A0ABN6CZS7</accession>
<evidence type="ECO:0000256" key="1">
    <source>
        <dbReference type="ARBA" id="ARBA00007198"/>
    </source>
</evidence>
<name>A0ABN6CZS7_9GAMM</name>
<evidence type="ECO:0000256" key="4">
    <source>
        <dbReference type="RuleBase" id="RU362029"/>
    </source>
</evidence>
<proteinExistence type="inferred from homology"/>
<keyword evidence="2 4" id="KW-0560">Oxidoreductase</keyword>
<dbReference type="CDD" id="cd03034">
    <property type="entry name" value="ArsC_ArsC"/>
    <property type="match status" value="1"/>
</dbReference>
<evidence type="ECO:0000313" key="5">
    <source>
        <dbReference type="EMBL" id="BCN93372.1"/>
    </source>
</evidence>
<dbReference type="Proteomes" id="UP001054820">
    <property type="component" value="Chromosome"/>
</dbReference>
<dbReference type="SUPFAM" id="SSF52833">
    <property type="entry name" value="Thioredoxin-like"/>
    <property type="match status" value="1"/>
</dbReference>
<dbReference type="RefSeq" id="WP_237260446.1">
    <property type="nucleotide sequence ID" value="NZ_AP024202.1"/>
</dbReference>
<keyword evidence="6" id="KW-1185">Reference proteome</keyword>
<dbReference type="PANTHER" id="PTHR30041:SF4">
    <property type="entry name" value="ARSENATE REDUCTASE"/>
    <property type="match status" value="1"/>
</dbReference>
<dbReference type="InterPro" id="IPR006660">
    <property type="entry name" value="Arsenate_reductase-like"/>
</dbReference>
<dbReference type="EMBL" id="AP024202">
    <property type="protein sequence ID" value="BCN93372.1"/>
    <property type="molecule type" value="Genomic_DNA"/>
</dbReference>
<protein>
    <recommendedName>
        <fullName evidence="4">Arsenate reductase</fullName>
        <ecNumber evidence="4">1.20.4.1</ecNumber>
    </recommendedName>
</protein>
<comment type="catalytic activity">
    <reaction evidence="4">
        <text>[glutaredoxin]-dithiol + arsenate + glutathione + H(+) = glutathionyl-S-S-[glutaredoxin] + arsenite + H2O</text>
        <dbReference type="Rhea" id="RHEA:22016"/>
        <dbReference type="Rhea" id="RHEA-COMP:10729"/>
        <dbReference type="Rhea" id="RHEA-COMP:17668"/>
        <dbReference type="ChEBI" id="CHEBI:15377"/>
        <dbReference type="ChEBI" id="CHEBI:15378"/>
        <dbReference type="ChEBI" id="CHEBI:29242"/>
        <dbReference type="ChEBI" id="CHEBI:29950"/>
        <dbReference type="ChEBI" id="CHEBI:48597"/>
        <dbReference type="ChEBI" id="CHEBI:57925"/>
        <dbReference type="ChEBI" id="CHEBI:146199"/>
        <dbReference type="EC" id="1.20.4.1"/>
    </reaction>
</comment>
<dbReference type="NCBIfam" id="TIGR00014">
    <property type="entry name" value="arsC"/>
    <property type="match status" value="1"/>
</dbReference>
<dbReference type="Gene3D" id="3.40.30.10">
    <property type="entry name" value="Glutaredoxin"/>
    <property type="match status" value="1"/>
</dbReference>
<dbReference type="EC" id="1.20.4.1" evidence="4"/>
<sequence>MVKSAVIYHNPRCSKSRNTLQILNENGYQVDEIRYLENPPNKQELAELCELMKVTPLEIVRTGEDLFTELGLTKQDKRSDDEWLAILVENPKLIERPIVRVGNKAIMGRPPENVLEII</sequence>
<dbReference type="Pfam" id="PF03960">
    <property type="entry name" value="ArsC"/>
    <property type="match status" value="1"/>
</dbReference>
<dbReference type="PROSITE" id="PS51353">
    <property type="entry name" value="ARSC"/>
    <property type="match status" value="1"/>
</dbReference>
<dbReference type="InterPro" id="IPR006659">
    <property type="entry name" value="Arsenate_reductase"/>
</dbReference>
<dbReference type="PANTHER" id="PTHR30041">
    <property type="entry name" value="ARSENATE REDUCTASE"/>
    <property type="match status" value="1"/>
</dbReference>
<evidence type="ECO:0000313" key="6">
    <source>
        <dbReference type="Proteomes" id="UP001054820"/>
    </source>
</evidence>
<evidence type="ECO:0000256" key="2">
    <source>
        <dbReference type="ARBA" id="ARBA00023002"/>
    </source>
</evidence>
<organism evidence="5 6">
    <name type="scientific">Thiomicrorhabdus immobilis</name>
    <dbReference type="NCBI Taxonomy" id="2791037"/>
    <lineage>
        <taxon>Bacteria</taxon>
        <taxon>Pseudomonadati</taxon>
        <taxon>Pseudomonadota</taxon>
        <taxon>Gammaproteobacteria</taxon>
        <taxon>Thiotrichales</taxon>
        <taxon>Piscirickettsiaceae</taxon>
        <taxon>Thiomicrorhabdus</taxon>
    </lineage>
</organism>